<keyword evidence="1" id="KW-1133">Transmembrane helix</keyword>
<protein>
    <submittedName>
        <fullName evidence="2">Uncharacterized protein</fullName>
    </submittedName>
</protein>
<keyword evidence="1" id="KW-0812">Transmembrane</keyword>
<keyword evidence="1" id="KW-0472">Membrane</keyword>
<evidence type="ECO:0000313" key="3">
    <source>
        <dbReference type="Proteomes" id="UP000306798"/>
    </source>
</evidence>
<dbReference type="AlphaFoldDB" id="A0A4S4F532"/>
<reference evidence="2 3" key="1">
    <citation type="submission" date="2019-04" db="EMBL/GenBank/DDBJ databases">
        <title>Microbes associate with the intestines of laboratory mice.</title>
        <authorList>
            <person name="Navarre W."/>
            <person name="Wong E."/>
            <person name="Huang K.C."/>
            <person name="Tropini C."/>
            <person name="Ng K."/>
            <person name="Yu B."/>
        </authorList>
    </citation>
    <scope>NUCLEOTIDE SEQUENCE [LARGE SCALE GENOMIC DNA]</scope>
    <source>
        <strain evidence="2 3">NM87_A27A</strain>
    </source>
</reference>
<proteinExistence type="predicted"/>
<dbReference type="EMBL" id="SSTF01000028">
    <property type="protein sequence ID" value="THG24382.1"/>
    <property type="molecule type" value="Genomic_DNA"/>
</dbReference>
<gene>
    <name evidence="2" type="ORF">E5991_08305</name>
</gene>
<feature type="transmembrane region" description="Helical" evidence="1">
    <location>
        <begin position="134"/>
        <end position="153"/>
    </location>
</feature>
<evidence type="ECO:0000313" key="2">
    <source>
        <dbReference type="EMBL" id="THG24382.1"/>
    </source>
</evidence>
<evidence type="ECO:0000256" key="1">
    <source>
        <dbReference type="SAM" id="Phobius"/>
    </source>
</evidence>
<name>A0A4S4F532_9BIFI</name>
<feature type="transmembrane region" description="Helical" evidence="1">
    <location>
        <begin position="173"/>
        <end position="196"/>
    </location>
</feature>
<accession>A0A4S4F532</accession>
<organism evidence="2 3">
    <name type="scientific">Bifidobacterium pseudolongum</name>
    <dbReference type="NCBI Taxonomy" id="1694"/>
    <lineage>
        <taxon>Bacteria</taxon>
        <taxon>Bacillati</taxon>
        <taxon>Actinomycetota</taxon>
        <taxon>Actinomycetes</taxon>
        <taxon>Bifidobacteriales</taxon>
        <taxon>Bifidobacteriaceae</taxon>
        <taxon>Bifidobacterium</taxon>
    </lineage>
</organism>
<dbReference type="Proteomes" id="UP000306798">
    <property type="component" value="Unassembled WGS sequence"/>
</dbReference>
<feature type="transmembrane region" description="Helical" evidence="1">
    <location>
        <begin position="47"/>
        <end position="68"/>
    </location>
</feature>
<dbReference type="RefSeq" id="WP_136511639.1">
    <property type="nucleotide sequence ID" value="NZ_CP071805.1"/>
</dbReference>
<comment type="caution">
    <text evidence="2">The sequence shown here is derived from an EMBL/GenBank/DDBJ whole genome shotgun (WGS) entry which is preliminary data.</text>
</comment>
<sequence length="228" mass="24177">MDISNMEGTPKTGMQALRPAWRARLAARLAARYTAFEQTRHARYMQIALAAICAAVACAAVAVGLLSPQLRMDAGGVAFCAAGMMCVCLWLLGADDGYNGMMRKVVLATAASQALLAAVLCGVSRLGLMPGAGIGRACAFWLAQALLSGWMFAKLYKARHNDAVRAYVGKWKLYQYVTILTYAIVLGVECATGAGAGGLFPSEPFAALVCVLQFRDLYLMGSLPEHGA</sequence>
<feature type="transmembrane region" description="Helical" evidence="1">
    <location>
        <begin position="105"/>
        <end position="128"/>
    </location>
</feature>
<feature type="transmembrane region" description="Helical" evidence="1">
    <location>
        <begin position="74"/>
        <end position="93"/>
    </location>
</feature>